<dbReference type="PANTHER" id="PTHR21514:SF0">
    <property type="entry name" value="AP-4 COMPLEX ACCESSORY SUBUNIT TEPSIN"/>
    <property type="match status" value="1"/>
</dbReference>
<feature type="compositionally biased region" description="Polar residues" evidence="5">
    <location>
        <begin position="184"/>
        <end position="217"/>
    </location>
</feature>
<dbReference type="PANTHER" id="PTHR21514">
    <property type="entry name" value="AP-4 COMPLEX ACCESSORY SUBUNIT TEPSIN"/>
    <property type="match status" value="1"/>
</dbReference>
<feature type="domain" description="VHS" evidence="6">
    <location>
        <begin position="20"/>
        <end position="89"/>
    </location>
</feature>
<dbReference type="EMBL" id="LEKV01003385">
    <property type="protein sequence ID" value="KVI00491.1"/>
    <property type="molecule type" value="Genomic_DNA"/>
</dbReference>
<name>A0A103Y0X1_CYNCS</name>
<organism evidence="7 8">
    <name type="scientific">Cynara cardunculus var. scolymus</name>
    <name type="common">Globe artichoke</name>
    <name type="synonym">Cynara scolymus</name>
    <dbReference type="NCBI Taxonomy" id="59895"/>
    <lineage>
        <taxon>Eukaryota</taxon>
        <taxon>Viridiplantae</taxon>
        <taxon>Streptophyta</taxon>
        <taxon>Embryophyta</taxon>
        <taxon>Tracheophyta</taxon>
        <taxon>Spermatophyta</taxon>
        <taxon>Magnoliopsida</taxon>
        <taxon>eudicotyledons</taxon>
        <taxon>Gunneridae</taxon>
        <taxon>Pentapetalae</taxon>
        <taxon>asterids</taxon>
        <taxon>campanulids</taxon>
        <taxon>Asterales</taxon>
        <taxon>Asteraceae</taxon>
        <taxon>Carduoideae</taxon>
        <taxon>Cardueae</taxon>
        <taxon>Carduinae</taxon>
        <taxon>Cynara</taxon>
    </lineage>
</organism>
<dbReference type="InterPro" id="IPR002014">
    <property type="entry name" value="VHS_dom"/>
</dbReference>
<dbReference type="InterPro" id="IPR008942">
    <property type="entry name" value="ENTH_VHS"/>
</dbReference>
<evidence type="ECO:0000313" key="8">
    <source>
        <dbReference type="Proteomes" id="UP000243975"/>
    </source>
</evidence>
<dbReference type="InterPro" id="IPR039273">
    <property type="entry name" value="TEPSIN"/>
</dbReference>
<evidence type="ECO:0000256" key="5">
    <source>
        <dbReference type="SAM" id="MobiDB-lite"/>
    </source>
</evidence>
<evidence type="ECO:0000313" key="7">
    <source>
        <dbReference type="EMBL" id="KVI00491.1"/>
    </source>
</evidence>
<accession>A0A103Y0X1</accession>
<dbReference type="Gramene" id="KVI00491">
    <property type="protein sequence ID" value="KVI00491"/>
    <property type="gene ID" value="Ccrd_021265"/>
</dbReference>
<comment type="subcellular location">
    <subcellularLocation>
        <location evidence="1">Cytoplasmic vesicle</location>
        <location evidence="1">Clathrin-coated vesicle</location>
    </subcellularLocation>
    <subcellularLocation>
        <location evidence="2">Golgi apparatus</location>
        <location evidence="2">trans-Golgi network</location>
    </subcellularLocation>
</comment>
<proteinExistence type="predicted"/>
<dbReference type="OMA" id="TRMEMSN"/>
<feature type="region of interest" description="Disordered" evidence="5">
    <location>
        <begin position="184"/>
        <end position="266"/>
    </location>
</feature>
<dbReference type="Gene3D" id="1.25.40.90">
    <property type="match status" value="1"/>
</dbReference>
<sequence length="786" mass="85630">MDTSRRAVESYWRSKMIDVATSDEDKVTPVYKLEEICELLRSSHVSIVKEISEFIFKRLQHKSPIVKQKALRVIKYAVGKSGGDFKREMQRNSVAVRQLIHHKGQPDPLKGDALNKSVRETAQEALSAIFAGEDSTKPPPKEGLTQRIEGFGNTNFDMPPDDNKSFLSGVVGIGSATIKQGLNSLTQGQTQSKNKTGTYRSPNLRRSLTNETSYSGSNERHNETMPSSRVSTDISGHWGQELKITQTDNTGGSSGSNSSREKSREERLLETIVTPGGIRLQPTRDALQAFLAEASKLNALALSKALEAKLQSHMWQVCVKGLCVLEAILRKKDDEHFSIVASYFTENIDAVVQCSESPQASVREKANKVWSKATHSLVSGYAALLHPSLLISWPKEALVLSILNGEQSGSRMSQPDRNLKTEKTVVQMPDLIDTNDPNGNEHSFSMKDESSASLIDGFLGDGLGTDVHNNQPGNNDDPFADVSFHGQSNKEEHESADIFSGMATVDKPGAVFTQTMASGSGPELFDIFGSDSGIPQGSQGNAKDDLNDLMAGLSVNGNESSSLQNGTSLGGPTETLFSDSTANPNPQMSDVLSNILQFQAPGITPNPIFPIDPKLYNGQSSGLMFNPMAFGSQPINYGAMSNLLAQQQFLSTMTNLQQQTGNLQSQNIGPTSNPSGTQVGGYTSALPDIFNPIIASQAPTSTMNASKKDDTRAFDFISDHLAASRDPNRILSRDVIMYIEVDVDGCVEVRRYDCQELMSAIKVVIRKRSQRVTNVGKFTVFFKDVL</sequence>
<protein>
    <submittedName>
        <fullName evidence="7">ENTH/VHS-like protein</fullName>
    </submittedName>
</protein>
<keyword evidence="8" id="KW-1185">Reference proteome</keyword>
<evidence type="ECO:0000259" key="6">
    <source>
        <dbReference type="PROSITE" id="PS50179"/>
    </source>
</evidence>
<evidence type="ECO:0000256" key="3">
    <source>
        <dbReference type="ARBA" id="ARBA00023034"/>
    </source>
</evidence>
<evidence type="ECO:0000256" key="4">
    <source>
        <dbReference type="ARBA" id="ARBA00023329"/>
    </source>
</evidence>
<dbReference type="Pfam" id="PF01417">
    <property type="entry name" value="ENTH"/>
    <property type="match status" value="1"/>
</dbReference>
<keyword evidence="3" id="KW-0333">Golgi apparatus</keyword>
<dbReference type="GO" id="GO:0032588">
    <property type="term" value="C:trans-Golgi network membrane"/>
    <property type="evidence" value="ECO:0007669"/>
    <property type="project" value="TreeGrafter"/>
</dbReference>
<feature type="compositionally biased region" description="Polar residues" evidence="5">
    <location>
        <begin position="224"/>
        <end position="234"/>
    </location>
</feature>
<dbReference type="GO" id="GO:0035091">
    <property type="term" value="F:phosphatidylinositol binding"/>
    <property type="evidence" value="ECO:0007669"/>
    <property type="project" value="InterPro"/>
</dbReference>
<dbReference type="SMART" id="SM00288">
    <property type="entry name" value="VHS"/>
    <property type="match status" value="1"/>
</dbReference>
<dbReference type="GO" id="GO:0043130">
    <property type="term" value="F:ubiquitin binding"/>
    <property type="evidence" value="ECO:0007669"/>
    <property type="project" value="InterPro"/>
</dbReference>
<reference evidence="7 8" key="1">
    <citation type="journal article" date="2016" name="Sci. Rep.">
        <title>The genome sequence of the outbreeding globe artichoke constructed de novo incorporating a phase-aware low-pass sequencing strategy of F1 progeny.</title>
        <authorList>
            <person name="Scaglione D."/>
            <person name="Reyes-Chin-Wo S."/>
            <person name="Acquadro A."/>
            <person name="Froenicke L."/>
            <person name="Portis E."/>
            <person name="Beitel C."/>
            <person name="Tirone M."/>
            <person name="Mauro R."/>
            <person name="Lo Monaco A."/>
            <person name="Mauromicale G."/>
            <person name="Faccioli P."/>
            <person name="Cattivelli L."/>
            <person name="Rieseberg L."/>
            <person name="Michelmore R."/>
            <person name="Lanteri S."/>
        </authorList>
    </citation>
    <scope>NUCLEOTIDE SEQUENCE [LARGE SCALE GENOMIC DNA]</scope>
    <source>
        <strain evidence="7">2C</strain>
    </source>
</reference>
<gene>
    <name evidence="7" type="ORF">Ccrd_021265</name>
</gene>
<dbReference type="Proteomes" id="UP000243975">
    <property type="component" value="Unassembled WGS sequence"/>
</dbReference>
<dbReference type="CDD" id="cd03572">
    <property type="entry name" value="ENTH_like_Tepsin"/>
    <property type="match status" value="1"/>
</dbReference>
<keyword evidence="4" id="KW-0968">Cytoplasmic vesicle</keyword>
<evidence type="ECO:0000256" key="2">
    <source>
        <dbReference type="ARBA" id="ARBA00004601"/>
    </source>
</evidence>
<dbReference type="GO" id="GO:0030136">
    <property type="term" value="C:clathrin-coated vesicle"/>
    <property type="evidence" value="ECO:0007669"/>
    <property type="project" value="UniProtKB-SubCell"/>
</dbReference>
<dbReference type="STRING" id="59895.A0A103Y0X1"/>
<dbReference type="PROSITE" id="PS50179">
    <property type="entry name" value="VHS"/>
    <property type="match status" value="1"/>
</dbReference>
<dbReference type="InterPro" id="IPR035802">
    <property type="entry name" value="ENTH/VHS_tepsin"/>
</dbReference>
<dbReference type="InterPro" id="IPR013809">
    <property type="entry name" value="ENTH"/>
</dbReference>
<comment type="caution">
    <text evidence="7">The sequence shown here is derived from an EMBL/GenBank/DDBJ whole genome shotgun (WGS) entry which is preliminary data.</text>
</comment>
<dbReference type="SUPFAM" id="SSF48464">
    <property type="entry name" value="ENTH/VHS domain"/>
    <property type="match status" value="1"/>
</dbReference>
<evidence type="ECO:0000256" key="1">
    <source>
        <dbReference type="ARBA" id="ARBA00004132"/>
    </source>
</evidence>
<dbReference type="AlphaFoldDB" id="A0A103Y0X1"/>